<keyword evidence="2" id="KW-0472">Membrane</keyword>
<evidence type="ECO:0000313" key="5">
    <source>
        <dbReference type="Proteomes" id="UP000600139"/>
    </source>
</evidence>
<dbReference type="PANTHER" id="PTHR33734">
    <property type="entry name" value="LYSM DOMAIN-CONTAINING GPI-ANCHORED PROTEIN 2"/>
    <property type="match status" value="1"/>
</dbReference>
<feature type="transmembrane region" description="Helical" evidence="2">
    <location>
        <begin position="47"/>
        <end position="67"/>
    </location>
</feature>
<accession>A0A934R2Z8</accession>
<dbReference type="SMART" id="SM00257">
    <property type="entry name" value="LysM"/>
    <property type="match status" value="2"/>
</dbReference>
<dbReference type="Gene3D" id="3.10.350.10">
    <property type="entry name" value="LysM domain"/>
    <property type="match status" value="1"/>
</dbReference>
<evidence type="ECO:0000259" key="3">
    <source>
        <dbReference type="PROSITE" id="PS51782"/>
    </source>
</evidence>
<keyword evidence="2" id="KW-0812">Transmembrane</keyword>
<reference evidence="4" key="1">
    <citation type="submission" date="2021-01" db="EMBL/GenBank/DDBJ databases">
        <title>Modified the classification status of verrucomicrobia.</title>
        <authorList>
            <person name="Feng X."/>
        </authorList>
    </citation>
    <scope>NUCLEOTIDE SEQUENCE</scope>
    <source>
        <strain evidence="4">JCM 18052</strain>
    </source>
</reference>
<keyword evidence="5" id="KW-1185">Reference proteome</keyword>
<evidence type="ECO:0000256" key="1">
    <source>
        <dbReference type="SAM" id="MobiDB-lite"/>
    </source>
</evidence>
<dbReference type="InterPro" id="IPR036779">
    <property type="entry name" value="LysM_dom_sf"/>
</dbReference>
<dbReference type="InterPro" id="IPR018392">
    <property type="entry name" value="LysM"/>
</dbReference>
<keyword evidence="2" id="KW-1133">Transmembrane helix</keyword>
<proteinExistence type="predicted"/>
<dbReference type="Pfam" id="PF01476">
    <property type="entry name" value="LysM"/>
    <property type="match status" value="2"/>
</dbReference>
<dbReference type="GO" id="GO:0008932">
    <property type="term" value="F:lytic endotransglycosylase activity"/>
    <property type="evidence" value="ECO:0007669"/>
    <property type="project" value="TreeGrafter"/>
</dbReference>
<gene>
    <name evidence="4" type="ORF">JIN84_01970</name>
</gene>
<dbReference type="Proteomes" id="UP000600139">
    <property type="component" value="Unassembled WGS sequence"/>
</dbReference>
<dbReference type="AlphaFoldDB" id="A0A934R2Z8"/>
<dbReference type="CDD" id="cd00118">
    <property type="entry name" value="LysM"/>
    <property type="match status" value="1"/>
</dbReference>
<dbReference type="PANTHER" id="PTHR33734:SF22">
    <property type="entry name" value="MEMBRANE-BOUND LYTIC MUREIN TRANSGLYCOSYLASE D"/>
    <property type="match status" value="1"/>
</dbReference>
<evidence type="ECO:0000256" key="2">
    <source>
        <dbReference type="SAM" id="Phobius"/>
    </source>
</evidence>
<comment type="caution">
    <text evidence="4">The sequence shown here is derived from an EMBL/GenBank/DDBJ whole genome shotgun (WGS) entry which is preliminary data.</text>
</comment>
<feature type="region of interest" description="Disordered" evidence="1">
    <location>
        <begin position="82"/>
        <end position="112"/>
    </location>
</feature>
<organism evidence="4 5">
    <name type="scientific">Luteolibacter yonseiensis</name>
    <dbReference type="NCBI Taxonomy" id="1144680"/>
    <lineage>
        <taxon>Bacteria</taxon>
        <taxon>Pseudomonadati</taxon>
        <taxon>Verrucomicrobiota</taxon>
        <taxon>Verrucomicrobiia</taxon>
        <taxon>Verrucomicrobiales</taxon>
        <taxon>Verrucomicrobiaceae</taxon>
        <taxon>Luteolibacter</taxon>
    </lineage>
</organism>
<sequence length="259" mass="27839">MKPHTLPVKRRPAPKGIFKRLRAVTGNRRQRVAATAEMEGEDSSSKISRALTIIFLIHIVAIALIFVHQKFLDGRAPEEAQAQKPEVVAPVAPKEDLPRLSSGDRSYVPTQGDNYTRIASRLGVDEGDLRLVNKHMDIVPGRIMLIPPKRPVAPPVAEVAATQAPAPVAVPQSEGLVPAVDVNDAPRARLVKPNVASATAAASAAAPVTASGKTYVVQNGDSVWRIANRFKVKQDKLMKANGISDARKMKVGMSLVIPN</sequence>
<dbReference type="EMBL" id="JAENIK010000004">
    <property type="protein sequence ID" value="MBK1814360.1"/>
    <property type="molecule type" value="Genomic_DNA"/>
</dbReference>
<evidence type="ECO:0000313" key="4">
    <source>
        <dbReference type="EMBL" id="MBK1814360.1"/>
    </source>
</evidence>
<feature type="domain" description="LysM" evidence="3">
    <location>
        <begin position="213"/>
        <end position="257"/>
    </location>
</feature>
<dbReference type="PROSITE" id="PS51782">
    <property type="entry name" value="LYSM"/>
    <property type="match status" value="1"/>
</dbReference>
<dbReference type="RefSeq" id="WP_200349326.1">
    <property type="nucleotide sequence ID" value="NZ_BAABHZ010000010.1"/>
</dbReference>
<protein>
    <submittedName>
        <fullName evidence="4">LysM peptidoglycan-binding domain-containing protein</fullName>
    </submittedName>
</protein>
<name>A0A934R2Z8_9BACT</name>
<dbReference type="SUPFAM" id="SSF54106">
    <property type="entry name" value="LysM domain"/>
    <property type="match status" value="1"/>
</dbReference>